<gene>
    <name evidence="2" type="ORF">L873DRAFT_1815308</name>
</gene>
<reference evidence="2 3" key="1">
    <citation type="journal article" date="2018" name="Nat. Ecol. Evol.">
        <title>Pezizomycetes genomes reveal the molecular basis of ectomycorrhizal truffle lifestyle.</title>
        <authorList>
            <person name="Murat C."/>
            <person name="Payen T."/>
            <person name="Noel B."/>
            <person name="Kuo A."/>
            <person name="Morin E."/>
            <person name="Chen J."/>
            <person name="Kohler A."/>
            <person name="Krizsan K."/>
            <person name="Balestrini R."/>
            <person name="Da Silva C."/>
            <person name="Montanini B."/>
            <person name="Hainaut M."/>
            <person name="Levati E."/>
            <person name="Barry K.W."/>
            <person name="Belfiori B."/>
            <person name="Cichocki N."/>
            <person name="Clum A."/>
            <person name="Dockter R.B."/>
            <person name="Fauchery L."/>
            <person name="Guy J."/>
            <person name="Iotti M."/>
            <person name="Le Tacon F."/>
            <person name="Lindquist E.A."/>
            <person name="Lipzen A."/>
            <person name="Malagnac F."/>
            <person name="Mello A."/>
            <person name="Molinier V."/>
            <person name="Miyauchi S."/>
            <person name="Poulain J."/>
            <person name="Riccioni C."/>
            <person name="Rubini A."/>
            <person name="Sitrit Y."/>
            <person name="Splivallo R."/>
            <person name="Traeger S."/>
            <person name="Wang M."/>
            <person name="Zifcakova L."/>
            <person name="Wipf D."/>
            <person name="Zambonelli A."/>
            <person name="Paolocci F."/>
            <person name="Nowrousian M."/>
            <person name="Ottonello S."/>
            <person name="Baldrian P."/>
            <person name="Spatafora J.W."/>
            <person name="Henrissat B."/>
            <person name="Nagy L.G."/>
            <person name="Aury J.M."/>
            <person name="Wincker P."/>
            <person name="Grigoriev I.V."/>
            <person name="Bonfante P."/>
            <person name="Martin F.M."/>
        </authorList>
    </citation>
    <scope>NUCLEOTIDE SEQUENCE [LARGE SCALE GENOMIC DNA]</scope>
    <source>
        <strain evidence="2 3">120613-1</strain>
    </source>
</reference>
<accession>A0A3N4J654</accession>
<evidence type="ECO:0000313" key="2">
    <source>
        <dbReference type="EMBL" id="RPA93782.1"/>
    </source>
</evidence>
<sequence>MQYKHHTYRNSCPVHILAQVQVQVQVQKKALTNPSSSSYPHQKYHNLTTLRLPPEHYPSPTHRSTTSTLHPSTKYQ</sequence>
<protein>
    <submittedName>
        <fullName evidence="2">Uncharacterized protein</fullName>
    </submittedName>
</protein>
<evidence type="ECO:0000256" key="1">
    <source>
        <dbReference type="SAM" id="MobiDB-lite"/>
    </source>
</evidence>
<dbReference type="AlphaFoldDB" id="A0A3N4J654"/>
<keyword evidence="3" id="KW-1185">Reference proteome</keyword>
<evidence type="ECO:0000313" key="3">
    <source>
        <dbReference type="Proteomes" id="UP000276215"/>
    </source>
</evidence>
<feature type="region of interest" description="Disordered" evidence="1">
    <location>
        <begin position="51"/>
        <end position="76"/>
    </location>
</feature>
<dbReference type="Proteomes" id="UP000276215">
    <property type="component" value="Unassembled WGS sequence"/>
</dbReference>
<feature type="compositionally biased region" description="Polar residues" evidence="1">
    <location>
        <begin position="61"/>
        <end position="76"/>
    </location>
</feature>
<proteinExistence type="predicted"/>
<dbReference type="EMBL" id="ML120446">
    <property type="protein sequence ID" value="RPA93782.1"/>
    <property type="molecule type" value="Genomic_DNA"/>
</dbReference>
<organism evidence="2 3">
    <name type="scientific">Choiromyces venosus 120613-1</name>
    <dbReference type="NCBI Taxonomy" id="1336337"/>
    <lineage>
        <taxon>Eukaryota</taxon>
        <taxon>Fungi</taxon>
        <taxon>Dikarya</taxon>
        <taxon>Ascomycota</taxon>
        <taxon>Pezizomycotina</taxon>
        <taxon>Pezizomycetes</taxon>
        <taxon>Pezizales</taxon>
        <taxon>Tuberaceae</taxon>
        <taxon>Choiromyces</taxon>
    </lineage>
</organism>
<name>A0A3N4J654_9PEZI</name>